<evidence type="ECO:0000256" key="4">
    <source>
        <dbReference type="ARBA" id="ARBA00010561"/>
    </source>
</evidence>
<evidence type="ECO:0000256" key="5">
    <source>
        <dbReference type="ARBA" id="ARBA00013200"/>
    </source>
</evidence>
<evidence type="ECO:0000256" key="17">
    <source>
        <dbReference type="ARBA" id="ARBA00048623"/>
    </source>
</evidence>
<comment type="catalytic activity">
    <reaction evidence="17 19">
        <text>alpha-ribazole + adenosylcob(III)inamide-GDP = adenosylcob(III)alamin + GMP + H(+)</text>
        <dbReference type="Rhea" id="RHEA:16049"/>
        <dbReference type="ChEBI" id="CHEBI:10329"/>
        <dbReference type="ChEBI" id="CHEBI:15378"/>
        <dbReference type="ChEBI" id="CHEBI:18408"/>
        <dbReference type="ChEBI" id="CHEBI:58115"/>
        <dbReference type="ChEBI" id="CHEBI:60487"/>
        <dbReference type="EC" id="2.7.8.26"/>
    </reaction>
</comment>
<dbReference type="Proteomes" id="UP000275076">
    <property type="component" value="Unassembled WGS sequence"/>
</dbReference>
<evidence type="ECO:0000256" key="11">
    <source>
        <dbReference type="ARBA" id="ARBA00022842"/>
    </source>
</evidence>
<evidence type="ECO:0000256" key="18">
    <source>
        <dbReference type="ARBA" id="ARBA00049504"/>
    </source>
</evidence>
<dbReference type="GO" id="GO:0005886">
    <property type="term" value="C:plasma membrane"/>
    <property type="evidence" value="ECO:0007669"/>
    <property type="project" value="UniProtKB-SubCell"/>
</dbReference>
<keyword evidence="13 19" id="KW-0472">Membrane</keyword>
<evidence type="ECO:0000256" key="7">
    <source>
        <dbReference type="ARBA" id="ARBA00022475"/>
    </source>
</evidence>
<evidence type="ECO:0000256" key="10">
    <source>
        <dbReference type="ARBA" id="ARBA00022692"/>
    </source>
</evidence>
<comment type="caution">
    <text evidence="20">The sequence shown here is derived from an EMBL/GenBank/DDBJ whole genome shotgun (WGS) entry which is preliminary data.</text>
</comment>
<dbReference type="UniPathway" id="UPA00148">
    <property type="reaction ID" value="UER00238"/>
</dbReference>
<keyword evidence="21" id="KW-1185">Reference proteome</keyword>
<evidence type="ECO:0000256" key="13">
    <source>
        <dbReference type="ARBA" id="ARBA00023136"/>
    </source>
</evidence>
<gene>
    <name evidence="19" type="primary">cobS</name>
    <name evidence="20" type="ORF">D7Z54_05785</name>
</gene>
<evidence type="ECO:0000256" key="1">
    <source>
        <dbReference type="ARBA" id="ARBA00001946"/>
    </source>
</evidence>
<keyword evidence="9 19" id="KW-0808">Transferase</keyword>
<dbReference type="OrthoDB" id="9794626at2"/>
<evidence type="ECO:0000256" key="2">
    <source>
        <dbReference type="ARBA" id="ARBA00004651"/>
    </source>
</evidence>
<dbReference type="InterPro" id="IPR003805">
    <property type="entry name" value="CobS"/>
</dbReference>
<keyword evidence="10 19" id="KW-0812">Transmembrane</keyword>
<comment type="function">
    <text evidence="14 19">Joins adenosylcobinamide-GDP and alpha-ribazole to generate adenosylcobalamin (Ado-cobalamin). Also synthesizes adenosylcobalamin 5'-phosphate from adenosylcobinamide-GDP and alpha-ribazole 5'-phosphate.</text>
</comment>
<feature type="transmembrane region" description="Helical" evidence="19">
    <location>
        <begin position="6"/>
        <end position="25"/>
    </location>
</feature>
<feature type="transmembrane region" description="Helical" evidence="19">
    <location>
        <begin position="143"/>
        <end position="164"/>
    </location>
</feature>
<evidence type="ECO:0000256" key="6">
    <source>
        <dbReference type="ARBA" id="ARBA00015850"/>
    </source>
</evidence>
<proteinExistence type="inferred from homology"/>
<keyword evidence="8 19" id="KW-0169">Cobalamin biosynthesis</keyword>
<evidence type="ECO:0000313" key="21">
    <source>
        <dbReference type="Proteomes" id="UP000275076"/>
    </source>
</evidence>
<feature type="transmembrane region" description="Helical" evidence="19">
    <location>
        <begin position="185"/>
        <end position="203"/>
    </location>
</feature>
<evidence type="ECO:0000256" key="3">
    <source>
        <dbReference type="ARBA" id="ARBA00004663"/>
    </source>
</evidence>
<feature type="transmembrane region" description="Helical" evidence="19">
    <location>
        <begin position="242"/>
        <end position="265"/>
    </location>
</feature>
<comment type="catalytic activity">
    <reaction evidence="18 19">
        <text>alpha-ribazole 5'-phosphate + adenosylcob(III)inamide-GDP = adenosylcob(III)alamin 5'-phosphate + GMP + H(+)</text>
        <dbReference type="Rhea" id="RHEA:23560"/>
        <dbReference type="ChEBI" id="CHEBI:15378"/>
        <dbReference type="ChEBI" id="CHEBI:57918"/>
        <dbReference type="ChEBI" id="CHEBI:58115"/>
        <dbReference type="ChEBI" id="CHEBI:60487"/>
        <dbReference type="ChEBI" id="CHEBI:60493"/>
        <dbReference type="EC" id="2.7.8.26"/>
    </reaction>
</comment>
<evidence type="ECO:0000256" key="9">
    <source>
        <dbReference type="ARBA" id="ARBA00022679"/>
    </source>
</evidence>
<keyword evidence="12 19" id="KW-1133">Transmembrane helix</keyword>
<dbReference type="PANTHER" id="PTHR34148">
    <property type="entry name" value="ADENOSYLCOBINAMIDE-GDP RIBAZOLETRANSFERASE"/>
    <property type="match status" value="1"/>
</dbReference>
<evidence type="ECO:0000256" key="12">
    <source>
        <dbReference type="ARBA" id="ARBA00022989"/>
    </source>
</evidence>
<dbReference type="AlphaFoldDB" id="A0A3R9QPB6"/>
<evidence type="ECO:0000256" key="14">
    <source>
        <dbReference type="ARBA" id="ARBA00025228"/>
    </source>
</evidence>
<comment type="pathway">
    <text evidence="3 19">Cofactor biosynthesis; adenosylcobalamin biosynthesis; adenosylcobalamin from cob(II)yrinate a,c-diamide: step 7/7.</text>
</comment>
<organism evidence="20 21">
    <name type="scientific">Salibacterium salarium</name>
    <dbReference type="NCBI Taxonomy" id="284579"/>
    <lineage>
        <taxon>Bacteria</taxon>
        <taxon>Bacillati</taxon>
        <taxon>Bacillota</taxon>
        <taxon>Bacilli</taxon>
        <taxon>Bacillales</taxon>
        <taxon>Bacillaceae</taxon>
    </lineage>
</organism>
<feature type="transmembrane region" description="Helical" evidence="19">
    <location>
        <begin position="113"/>
        <end position="137"/>
    </location>
</feature>
<accession>A0A3R9QPB6</accession>
<feature type="transmembrane region" description="Helical" evidence="19">
    <location>
        <begin position="66"/>
        <end position="84"/>
    </location>
</feature>
<comment type="cofactor">
    <cofactor evidence="1 19">
        <name>Mg(2+)</name>
        <dbReference type="ChEBI" id="CHEBI:18420"/>
    </cofactor>
</comment>
<dbReference type="RefSeq" id="WP_125554877.1">
    <property type="nucleotide sequence ID" value="NZ_RBVX01000003.1"/>
</dbReference>
<protein>
    <recommendedName>
        <fullName evidence="6 19">Adenosylcobinamide-GDP ribazoletransferase</fullName>
        <ecNumber evidence="5 19">2.7.8.26</ecNumber>
    </recommendedName>
    <alternativeName>
        <fullName evidence="16 19">Cobalamin synthase</fullName>
    </alternativeName>
    <alternativeName>
        <fullName evidence="15 19">Cobalamin-5'-phosphate synthase</fullName>
    </alternativeName>
</protein>
<dbReference type="GO" id="GO:0051073">
    <property type="term" value="F:adenosylcobinamide-GDP ribazoletransferase activity"/>
    <property type="evidence" value="ECO:0007669"/>
    <property type="project" value="UniProtKB-UniRule"/>
</dbReference>
<keyword evidence="11 19" id="KW-0460">Magnesium</keyword>
<dbReference type="GO" id="GO:0008818">
    <property type="term" value="F:cobalamin 5'-phosphate synthase activity"/>
    <property type="evidence" value="ECO:0007669"/>
    <property type="project" value="UniProtKB-UniRule"/>
</dbReference>
<feature type="transmembrane region" description="Helical" evidence="19">
    <location>
        <begin position="37"/>
        <end position="60"/>
    </location>
</feature>
<evidence type="ECO:0000256" key="8">
    <source>
        <dbReference type="ARBA" id="ARBA00022573"/>
    </source>
</evidence>
<dbReference type="PANTHER" id="PTHR34148:SF1">
    <property type="entry name" value="ADENOSYLCOBINAMIDE-GDP RIBAZOLETRANSFERASE"/>
    <property type="match status" value="1"/>
</dbReference>
<dbReference type="Pfam" id="PF02654">
    <property type="entry name" value="CobS"/>
    <property type="match status" value="1"/>
</dbReference>
<dbReference type="EC" id="2.7.8.26" evidence="5 19"/>
<dbReference type="GO" id="GO:0009236">
    <property type="term" value="P:cobalamin biosynthetic process"/>
    <property type="evidence" value="ECO:0007669"/>
    <property type="project" value="UniProtKB-UniRule"/>
</dbReference>
<comment type="similarity">
    <text evidence="4 19">Belongs to the CobS family.</text>
</comment>
<sequence length="266" mass="29952">MKRRLILYIQGLQMAFAFLTTLPCGSVSWNQKTARHAIFFFSVCGVVIGLITAITISVLMMSSLPVYIIAFFAIIIMIGLNGGLHLDGWMDVTDAAGSWQDKEKKIKIMKDSYTGAVAVWSTMLLLGGRFLFILYVIDIQYVSLWFLFVIIPVFSRTAMAHLLITAPLLKQEGLAVWFREKTKPMDKWMILTVSVMITGMMMYSTMTPLFFVVYILVAAILFYWIGRLFFYTMFGGVNGDTAGAMCEGMETILWLSSALFISFVMG</sequence>
<dbReference type="EMBL" id="RBVX01000003">
    <property type="protein sequence ID" value="RSL34646.1"/>
    <property type="molecule type" value="Genomic_DNA"/>
</dbReference>
<evidence type="ECO:0000256" key="16">
    <source>
        <dbReference type="ARBA" id="ARBA00032853"/>
    </source>
</evidence>
<dbReference type="HAMAP" id="MF_00719">
    <property type="entry name" value="CobS"/>
    <property type="match status" value="1"/>
</dbReference>
<reference evidence="20 21" key="1">
    <citation type="submission" date="2018-10" db="EMBL/GenBank/DDBJ databases">
        <title>Draft genome sequence of Bacillus salarius IM0101, isolated from a hypersaline soil in Inner Mongolia, China.</title>
        <authorList>
            <person name="Yamprayoonswat W."/>
            <person name="Boonvisut S."/>
            <person name="Jumpathong W."/>
            <person name="Sittihan S."/>
            <person name="Ruangsuj P."/>
            <person name="Wanthongcharoen S."/>
            <person name="Thongpramul N."/>
            <person name="Pimmason S."/>
            <person name="Yu B."/>
            <person name="Yasawong M."/>
        </authorList>
    </citation>
    <scope>NUCLEOTIDE SEQUENCE [LARGE SCALE GENOMIC DNA]</scope>
    <source>
        <strain evidence="20 21">IM0101</strain>
    </source>
</reference>
<evidence type="ECO:0000256" key="15">
    <source>
        <dbReference type="ARBA" id="ARBA00032605"/>
    </source>
</evidence>
<name>A0A3R9QPB6_9BACI</name>
<evidence type="ECO:0000313" key="20">
    <source>
        <dbReference type="EMBL" id="RSL34646.1"/>
    </source>
</evidence>
<evidence type="ECO:0000256" key="19">
    <source>
        <dbReference type="HAMAP-Rule" id="MF_00719"/>
    </source>
</evidence>
<keyword evidence="7 19" id="KW-1003">Cell membrane</keyword>
<comment type="subcellular location">
    <subcellularLocation>
        <location evidence="2 19">Cell membrane</location>
        <topology evidence="2 19">Multi-pass membrane protein</topology>
    </subcellularLocation>
</comment>
<feature type="transmembrane region" description="Helical" evidence="19">
    <location>
        <begin position="209"/>
        <end position="230"/>
    </location>
</feature>